<dbReference type="InterPro" id="IPR027478">
    <property type="entry name" value="LdcA_N"/>
</dbReference>
<dbReference type="InterPro" id="IPR027461">
    <property type="entry name" value="Carboxypeptidase_A_C_sf"/>
</dbReference>
<dbReference type="Gene3D" id="3.40.50.10740">
    <property type="entry name" value="Class I glutamine amidotransferase-like"/>
    <property type="match status" value="1"/>
</dbReference>
<dbReference type="InterPro" id="IPR040921">
    <property type="entry name" value="Peptidase_S66C"/>
</dbReference>
<comment type="similarity">
    <text evidence="1">Belongs to the peptidase S66 family.</text>
</comment>
<accession>A0A0R2HUR7</accession>
<evidence type="ECO:0000256" key="5">
    <source>
        <dbReference type="ARBA" id="ARBA00022825"/>
    </source>
</evidence>
<dbReference type="GO" id="GO:0004180">
    <property type="term" value="F:carboxypeptidase activity"/>
    <property type="evidence" value="ECO:0007669"/>
    <property type="project" value="UniProtKB-KW"/>
</dbReference>
<dbReference type="GeneID" id="89588884"/>
<dbReference type="Pfam" id="PF17676">
    <property type="entry name" value="Peptidase_S66C"/>
    <property type="match status" value="1"/>
</dbReference>
<dbReference type="PANTHER" id="PTHR30237">
    <property type="entry name" value="MURAMOYLTETRAPEPTIDE CARBOXYPEPTIDASE"/>
    <property type="match status" value="1"/>
</dbReference>
<evidence type="ECO:0000256" key="1">
    <source>
        <dbReference type="ARBA" id="ARBA00010233"/>
    </source>
</evidence>
<keyword evidence="3" id="KW-0645">Protease</keyword>
<proteinExistence type="inferred from homology"/>
<feature type="domain" description="LD-carboxypeptidase C-terminal" evidence="8">
    <location>
        <begin position="174"/>
        <end position="282"/>
    </location>
</feature>
<dbReference type="RefSeq" id="WP_034569700.1">
    <property type="nucleotide sequence ID" value="NZ_JQBS01000035.1"/>
</dbReference>
<name>A0A0R2HUR7_CARDV</name>
<keyword evidence="2" id="KW-0121">Carboxypeptidase</keyword>
<dbReference type="GO" id="GO:0006508">
    <property type="term" value="P:proteolysis"/>
    <property type="evidence" value="ECO:0007669"/>
    <property type="project" value="UniProtKB-KW"/>
</dbReference>
<dbReference type="PIRSF" id="PIRSF028757">
    <property type="entry name" value="LD-carboxypeptidase"/>
    <property type="match status" value="1"/>
</dbReference>
<evidence type="ECO:0000256" key="3">
    <source>
        <dbReference type="ARBA" id="ARBA00022670"/>
    </source>
</evidence>
<dbReference type="PATRIC" id="fig|1449336.4.peg.1926"/>
<keyword evidence="10" id="KW-1185">Reference proteome</keyword>
<dbReference type="Gene3D" id="3.50.30.60">
    <property type="entry name" value="LD-carboxypeptidase A C-terminal domain-like"/>
    <property type="match status" value="1"/>
</dbReference>
<feature type="active site" description="Charge relay system" evidence="6">
    <location>
        <position position="270"/>
    </location>
</feature>
<dbReference type="InterPro" id="IPR003507">
    <property type="entry name" value="S66_fam"/>
</dbReference>
<feature type="active site" description="Nucleophile" evidence="6">
    <location>
        <position position="109"/>
    </location>
</feature>
<dbReference type="SUPFAM" id="SSF52317">
    <property type="entry name" value="Class I glutamine amidotransferase-like"/>
    <property type="match status" value="1"/>
</dbReference>
<protein>
    <recommendedName>
        <fullName evidence="11">LD-carboxypeptidase</fullName>
    </recommendedName>
</protein>
<evidence type="ECO:0000313" key="9">
    <source>
        <dbReference type="EMBL" id="KRN54309.1"/>
    </source>
</evidence>
<sequence>MLNIGDSIGIIACSNGKSKVDRPLIEALKEKLKLQFGIQTIEATTLYQQSNSLFSGTKYERRDALMNLYLNPKVKMIFDLSGGDVANELLPLLDFKMIQKANTPFVGYSDLTVLINAILHKTGINGFNYQLLNLVKKDATLQESYFSKVFMENKSVELDLTLGSTEMISSNETMIGGNIRCLLKLAGTRFLPSAKNNWLLLEARSGDIATISSYFAQLEQIGYLEECKGILLGEFTELNEKQQINDLKKLILSYASKYHFSIAQTQEIGHSSMSKPVLIGTRSKAL</sequence>
<evidence type="ECO:0000256" key="2">
    <source>
        <dbReference type="ARBA" id="ARBA00022645"/>
    </source>
</evidence>
<evidence type="ECO:0000259" key="8">
    <source>
        <dbReference type="Pfam" id="PF17676"/>
    </source>
</evidence>
<feature type="active site" description="Charge relay system" evidence="6">
    <location>
        <position position="202"/>
    </location>
</feature>
<dbReference type="SUPFAM" id="SSF141986">
    <property type="entry name" value="LD-carboxypeptidase A C-terminal domain-like"/>
    <property type="match status" value="1"/>
</dbReference>
<comment type="caution">
    <text evidence="9">The sequence shown here is derived from an EMBL/GenBank/DDBJ whole genome shotgun (WGS) entry which is preliminary data.</text>
</comment>
<dbReference type="InterPro" id="IPR029062">
    <property type="entry name" value="Class_I_gatase-like"/>
</dbReference>
<dbReference type="Pfam" id="PF02016">
    <property type="entry name" value="Peptidase_S66"/>
    <property type="match status" value="1"/>
</dbReference>
<organism evidence="9 10">
    <name type="scientific">Carnobacterium divergens DSM 20623</name>
    <dbReference type="NCBI Taxonomy" id="1449336"/>
    <lineage>
        <taxon>Bacteria</taxon>
        <taxon>Bacillati</taxon>
        <taxon>Bacillota</taxon>
        <taxon>Bacilli</taxon>
        <taxon>Lactobacillales</taxon>
        <taxon>Carnobacteriaceae</taxon>
        <taxon>Carnobacterium</taxon>
    </lineage>
</organism>
<evidence type="ECO:0000256" key="4">
    <source>
        <dbReference type="ARBA" id="ARBA00022801"/>
    </source>
</evidence>
<dbReference type="PANTHER" id="PTHR30237:SF2">
    <property type="entry name" value="MUREIN TETRAPEPTIDE CARBOXYPEPTIDASE"/>
    <property type="match status" value="1"/>
</dbReference>
<dbReference type="EMBL" id="JQBS01000035">
    <property type="protein sequence ID" value="KRN54309.1"/>
    <property type="molecule type" value="Genomic_DNA"/>
</dbReference>
<evidence type="ECO:0000259" key="7">
    <source>
        <dbReference type="Pfam" id="PF02016"/>
    </source>
</evidence>
<keyword evidence="4" id="KW-0378">Hydrolase</keyword>
<dbReference type="AlphaFoldDB" id="A0A0R2HUR7"/>
<gene>
    <name evidence="9" type="ORF">IV74_GL001890</name>
</gene>
<keyword evidence="5" id="KW-0720">Serine protease</keyword>
<reference evidence="9 10" key="1">
    <citation type="journal article" date="2015" name="Genome Announc.">
        <title>Expanding the biotechnology potential of lactobacilli through comparative genomics of 213 strains and associated genera.</title>
        <authorList>
            <person name="Sun Z."/>
            <person name="Harris H.M."/>
            <person name="McCann A."/>
            <person name="Guo C."/>
            <person name="Argimon S."/>
            <person name="Zhang W."/>
            <person name="Yang X."/>
            <person name="Jeffery I.B."/>
            <person name="Cooney J.C."/>
            <person name="Kagawa T.F."/>
            <person name="Liu W."/>
            <person name="Song Y."/>
            <person name="Salvetti E."/>
            <person name="Wrobel A."/>
            <person name="Rasinkangas P."/>
            <person name="Parkhill J."/>
            <person name="Rea M.C."/>
            <person name="O'Sullivan O."/>
            <person name="Ritari J."/>
            <person name="Douillard F.P."/>
            <person name="Paul Ross R."/>
            <person name="Yang R."/>
            <person name="Briner A.E."/>
            <person name="Felis G.E."/>
            <person name="de Vos W.M."/>
            <person name="Barrangou R."/>
            <person name="Klaenhammer T.R."/>
            <person name="Caufield P.W."/>
            <person name="Cui Y."/>
            <person name="Zhang H."/>
            <person name="O'Toole P.W."/>
        </authorList>
    </citation>
    <scope>NUCLEOTIDE SEQUENCE [LARGE SCALE GENOMIC DNA]</scope>
    <source>
        <strain evidence="9 10">DSM 20623</strain>
    </source>
</reference>
<dbReference type="Proteomes" id="UP000051658">
    <property type="component" value="Unassembled WGS sequence"/>
</dbReference>
<evidence type="ECO:0000313" key="10">
    <source>
        <dbReference type="Proteomes" id="UP000051658"/>
    </source>
</evidence>
<evidence type="ECO:0008006" key="11">
    <source>
        <dbReference type="Google" id="ProtNLM"/>
    </source>
</evidence>
<dbReference type="GO" id="GO:0008236">
    <property type="term" value="F:serine-type peptidase activity"/>
    <property type="evidence" value="ECO:0007669"/>
    <property type="project" value="UniProtKB-KW"/>
</dbReference>
<evidence type="ECO:0000256" key="6">
    <source>
        <dbReference type="PIRSR" id="PIRSR028757-1"/>
    </source>
</evidence>
<dbReference type="InterPro" id="IPR040449">
    <property type="entry name" value="Peptidase_S66_N"/>
</dbReference>
<feature type="domain" description="LD-carboxypeptidase N-terminal" evidence="7">
    <location>
        <begin position="8"/>
        <end position="127"/>
    </location>
</feature>
<dbReference type="eggNOG" id="COG1619">
    <property type="taxonomic scope" value="Bacteria"/>
</dbReference>